<reference evidence="2" key="1">
    <citation type="submission" date="2022-11" db="EMBL/GenBank/DDBJ databases">
        <authorList>
            <person name="Petersen C."/>
        </authorList>
    </citation>
    <scope>NUCLEOTIDE SEQUENCE</scope>
    <source>
        <strain evidence="2">IBT 26290</strain>
    </source>
</reference>
<dbReference type="SUPFAM" id="SSF48452">
    <property type="entry name" value="TPR-like"/>
    <property type="match status" value="1"/>
</dbReference>
<sequence>MAQGRSVSIPSFRNKAPPELNLFDDDYVGVPDREDPNLSPTTPTNPSAKAEEINRNLKDTHRYKSNVMQLIASTRIPSRPTDLVNRLGQLRLSFSLLTVTNLIANQQLEQAMKEAQKVLKSAQSLNNTLSVARCHYWMGRIEFEKNNLEAAHDDFLAARPCLEDGDHPEGETLQFYLEVSGGGVSDEYRNRVLLQHNRALINCAQAEEPSRPHGPLPRKRKREAQSWRIVLRPASEKQSRRQKKQMGFSSPKPTEKLNEWLVYDTPDLPIRPKRTSNAPKPVRASNGHTAHDTAEPSEPSRQRKDYLEAGTANDTGAGKPSPLEGMEDGSTYPWNGNLYETAWRVHPIC</sequence>
<comment type="caution">
    <text evidence="2">The sequence shown here is derived from an EMBL/GenBank/DDBJ whole genome shotgun (WGS) entry which is preliminary data.</text>
</comment>
<organism evidence="2 3">
    <name type="scientific">Penicillium canariense</name>
    <dbReference type="NCBI Taxonomy" id="189055"/>
    <lineage>
        <taxon>Eukaryota</taxon>
        <taxon>Fungi</taxon>
        <taxon>Dikarya</taxon>
        <taxon>Ascomycota</taxon>
        <taxon>Pezizomycotina</taxon>
        <taxon>Eurotiomycetes</taxon>
        <taxon>Eurotiomycetidae</taxon>
        <taxon>Eurotiales</taxon>
        <taxon>Aspergillaceae</taxon>
        <taxon>Penicillium</taxon>
    </lineage>
</organism>
<feature type="compositionally biased region" description="Basic and acidic residues" evidence="1">
    <location>
        <begin position="289"/>
        <end position="307"/>
    </location>
</feature>
<dbReference type="RefSeq" id="XP_056541313.1">
    <property type="nucleotide sequence ID" value="XM_056688884.1"/>
</dbReference>
<feature type="compositionally biased region" description="Polar residues" evidence="1">
    <location>
        <begin position="1"/>
        <end position="11"/>
    </location>
</feature>
<gene>
    <name evidence="2" type="ORF">N7482_006759</name>
</gene>
<name>A0A9W9LJ91_9EURO</name>
<evidence type="ECO:0000313" key="2">
    <source>
        <dbReference type="EMBL" id="KAJ5159755.1"/>
    </source>
</evidence>
<dbReference type="OrthoDB" id="4312109at2759"/>
<reference evidence="2" key="2">
    <citation type="journal article" date="2023" name="IMA Fungus">
        <title>Comparative genomic study of the Penicillium genus elucidates a diverse pangenome and 15 lateral gene transfer events.</title>
        <authorList>
            <person name="Petersen C."/>
            <person name="Sorensen T."/>
            <person name="Nielsen M.R."/>
            <person name="Sondergaard T.E."/>
            <person name="Sorensen J.L."/>
            <person name="Fitzpatrick D.A."/>
            <person name="Frisvad J.C."/>
            <person name="Nielsen K.L."/>
        </authorList>
    </citation>
    <scope>NUCLEOTIDE SEQUENCE</scope>
    <source>
        <strain evidence="2">IBT 26290</strain>
    </source>
</reference>
<protein>
    <submittedName>
        <fullName evidence="2">Uncharacterized protein</fullName>
    </submittedName>
</protein>
<feature type="compositionally biased region" description="Basic and acidic residues" evidence="1">
    <location>
        <begin position="49"/>
        <end position="59"/>
    </location>
</feature>
<dbReference type="Proteomes" id="UP001149163">
    <property type="component" value="Unassembled WGS sequence"/>
</dbReference>
<evidence type="ECO:0000256" key="1">
    <source>
        <dbReference type="SAM" id="MobiDB-lite"/>
    </source>
</evidence>
<feature type="region of interest" description="Disordered" evidence="1">
    <location>
        <begin position="204"/>
        <end position="253"/>
    </location>
</feature>
<dbReference type="InterPro" id="IPR011990">
    <property type="entry name" value="TPR-like_helical_dom_sf"/>
</dbReference>
<dbReference type="AlphaFoldDB" id="A0A9W9LJ91"/>
<feature type="compositionally biased region" description="Low complexity" evidence="1">
    <location>
        <begin position="37"/>
        <end position="47"/>
    </location>
</feature>
<keyword evidence="3" id="KW-1185">Reference proteome</keyword>
<feature type="region of interest" description="Disordered" evidence="1">
    <location>
        <begin position="1"/>
        <end position="59"/>
    </location>
</feature>
<dbReference type="EMBL" id="JAPQKN010000004">
    <property type="protein sequence ID" value="KAJ5159755.1"/>
    <property type="molecule type" value="Genomic_DNA"/>
</dbReference>
<proteinExistence type="predicted"/>
<dbReference type="GeneID" id="81428060"/>
<accession>A0A9W9LJ91</accession>
<dbReference type="Gene3D" id="1.25.40.10">
    <property type="entry name" value="Tetratricopeptide repeat domain"/>
    <property type="match status" value="1"/>
</dbReference>
<evidence type="ECO:0000313" key="3">
    <source>
        <dbReference type="Proteomes" id="UP001149163"/>
    </source>
</evidence>
<feature type="region of interest" description="Disordered" evidence="1">
    <location>
        <begin position="267"/>
        <end position="333"/>
    </location>
</feature>